<protein>
    <submittedName>
        <fullName evidence="2">Uncharacterized protein</fullName>
    </submittedName>
</protein>
<dbReference type="EMBL" id="MLJW01000129">
    <property type="protein sequence ID" value="OIQ97690.1"/>
    <property type="molecule type" value="Genomic_DNA"/>
</dbReference>
<evidence type="ECO:0000256" key="1">
    <source>
        <dbReference type="SAM" id="MobiDB-lite"/>
    </source>
</evidence>
<sequence length="38" mass="4135">MLTPQGRPKAEAANDKESRRDERASPLSLGKGLGDRLI</sequence>
<evidence type="ECO:0000313" key="2">
    <source>
        <dbReference type="EMBL" id="OIQ97690.1"/>
    </source>
</evidence>
<comment type="caution">
    <text evidence="2">The sequence shown here is derived from an EMBL/GenBank/DDBJ whole genome shotgun (WGS) entry which is preliminary data.</text>
</comment>
<name>A0A1J5RQ06_9ZZZZ</name>
<proteinExistence type="predicted"/>
<reference evidence="2" key="1">
    <citation type="submission" date="2016-10" db="EMBL/GenBank/DDBJ databases">
        <title>Sequence of Gallionella enrichment culture.</title>
        <authorList>
            <person name="Poehlein A."/>
            <person name="Muehling M."/>
            <person name="Daniel R."/>
        </authorList>
    </citation>
    <scope>NUCLEOTIDE SEQUENCE</scope>
</reference>
<feature type="region of interest" description="Disordered" evidence="1">
    <location>
        <begin position="1"/>
        <end position="38"/>
    </location>
</feature>
<dbReference type="AlphaFoldDB" id="A0A1J5RQ06"/>
<gene>
    <name evidence="2" type="ORF">GALL_203100</name>
</gene>
<accession>A0A1J5RQ06</accession>
<feature type="compositionally biased region" description="Basic and acidic residues" evidence="1">
    <location>
        <begin position="8"/>
        <end position="24"/>
    </location>
</feature>
<organism evidence="2">
    <name type="scientific">mine drainage metagenome</name>
    <dbReference type="NCBI Taxonomy" id="410659"/>
    <lineage>
        <taxon>unclassified sequences</taxon>
        <taxon>metagenomes</taxon>
        <taxon>ecological metagenomes</taxon>
    </lineage>
</organism>